<comment type="subcellular location">
    <subcellularLocation>
        <location evidence="1">Membrane</location>
        <topology evidence="1">Multi-pass membrane protein</topology>
    </subcellularLocation>
</comment>
<name>A0A7W8X902_9HYPH</name>
<organism evidence="9 10">
    <name type="scientific">Rhizobium giardinii</name>
    <dbReference type="NCBI Taxonomy" id="56731"/>
    <lineage>
        <taxon>Bacteria</taxon>
        <taxon>Pseudomonadati</taxon>
        <taxon>Pseudomonadota</taxon>
        <taxon>Alphaproteobacteria</taxon>
        <taxon>Hyphomicrobiales</taxon>
        <taxon>Rhizobiaceae</taxon>
        <taxon>Rhizobium/Agrobacterium group</taxon>
        <taxon>Rhizobium</taxon>
    </lineage>
</organism>
<evidence type="ECO:0000313" key="10">
    <source>
        <dbReference type="Proteomes" id="UP000585507"/>
    </source>
</evidence>
<dbReference type="PANTHER" id="PTHR11706:SF33">
    <property type="entry name" value="NATURAL RESISTANCE-ASSOCIATED MACROPHAGE PROTEIN 2"/>
    <property type="match status" value="1"/>
</dbReference>
<feature type="transmembrane region" description="Helical" evidence="8">
    <location>
        <begin position="175"/>
        <end position="194"/>
    </location>
</feature>
<evidence type="ECO:0000313" key="9">
    <source>
        <dbReference type="EMBL" id="MBB5537815.1"/>
    </source>
</evidence>
<dbReference type="Proteomes" id="UP000585507">
    <property type="component" value="Unassembled WGS sequence"/>
</dbReference>
<feature type="transmembrane region" description="Helical" evidence="8">
    <location>
        <begin position="452"/>
        <end position="476"/>
    </location>
</feature>
<evidence type="ECO:0000256" key="3">
    <source>
        <dbReference type="ARBA" id="ARBA00022692"/>
    </source>
</evidence>
<dbReference type="GO" id="GO:0015086">
    <property type="term" value="F:cadmium ion transmembrane transporter activity"/>
    <property type="evidence" value="ECO:0007669"/>
    <property type="project" value="TreeGrafter"/>
</dbReference>
<reference evidence="9 10" key="1">
    <citation type="submission" date="2020-08" db="EMBL/GenBank/DDBJ databases">
        <title>Genomic Encyclopedia of Type Strains, Phase IV (KMG-V): Genome sequencing to study the core and pangenomes of soil and plant-associated prokaryotes.</title>
        <authorList>
            <person name="Whitman W."/>
        </authorList>
    </citation>
    <scope>NUCLEOTIDE SEQUENCE [LARGE SCALE GENOMIC DNA]</scope>
    <source>
        <strain evidence="9 10">SEMIA 4084</strain>
    </source>
</reference>
<feature type="transmembrane region" description="Helical" evidence="8">
    <location>
        <begin position="135"/>
        <end position="154"/>
    </location>
</feature>
<accession>A0A7W8X902</accession>
<sequence>MAIALLFKLNCAVCGSSAVAVDDRHNIGRQSPQRRKADFQRLPQTCRHQGRSNRALHGTRRFRSSYPPKRQHSMATPLETPLPAGRTIKKAPTGRWRRAAVFKELGPGLITGAADDDPSGIATYSQAGAQFGFNMLWTMLLTYPLMSAVQMVSARIGRVTGHGLASNIGAIWPKPMVLALVFLLFVANTINIGADLAAMGASVELALGLPSPPTTVVLALLSLALQLFIPYQRYARYLKWLTLVLLSYIAVLFVVRIDWLAALKGFIVPSFPWNADSLTVIVAVFGTTISPYLFFWQSSQEVEEIEEKDGAKPLKVAPQQAPGELRRVRLDTFAGMAFSNVVAVAIMMSAAATLHASGKSEIGTAADVAEALKPIAGDMAFALFSIGIIGTGLLAIPVLAGSVAYAFGESQGWKCGLEHKPWEATGFYTVITAATLMGLAIEFSHIDPIKALFWSAVVNGFVAVPVMAAMMIVVGRRDRMKEFTASKPVLFFGWAATAIMAAAVVAMLLI</sequence>
<evidence type="ECO:0000256" key="1">
    <source>
        <dbReference type="ARBA" id="ARBA00004141"/>
    </source>
</evidence>
<keyword evidence="2" id="KW-0813">Transport</keyword>
<evidence type="ECO:0000256" key="2">
    <source>
        <dbReference type="ARBA" id="ARBA00022448"/>
    </source>
</evidence>
<dbReference type="NCBIfam" id="NF037982">
    <property type="entry name" value="Nramp_1"/>
    <property type="match status" value="1"/>
</dbReference>
<proteinExistence type="predicted"/>
<dbReference type="InterPro" id="IPR001046">
    <property type="entry name" value="NRAMP_fam"/>
</dbReference>
<dbReference type="AlphaFoldDB" id="A0A7W8X902"/>
<evidence type="ECO:0000256" key="7">
    <source>
        <dbReference type="SAM" id="MobiDB-lite"/>
    </source>
</evidence>
<evidence type="ECO:0000256" key="4">
    <source>
        <dbReference type="ARBA" id="ARBA00022847"/>
    </source>
</evidence>
<evidence type="ECO:0000256" key="6">
    <source>
        <dbReference type="ARBA" id="ARBA00023136"/>
    </source>
</evidence>
<keyword evidence="10" id="KW-1185">Reference proteome</keyword>
<dbReference type="GO" id="GO:0034755">
    <property type="term" value="P:iron ion transmembrane transport"/>
    <property type="evidence" value="ECO:0007669"/>
    <property type="project" value="TreeGrafter"/>
</dbReference>
<feature type="transmembrane region" description="Helical" evidence="8">
    <location>
        <begin position="381"/>
        <end position="407"/>
    </location>
</feature>
<feature type="transmembrane region" description="Helical" evidence="8">
    <location>
        <begin position="214"/>
        <end position="231"/>
    </location>
</feature>
<dbReference type="GO" id="GO:0005886">
    <property type="term" value="C:plasma membrane"/>
    <property type="evidence" value="ECO:0007669"/>
    <property type="project" value="TreeGrafter"/>
</dbReference>
<comment type="caution">
    <text evidence="9">The sequence shown here is derived from an EMBL/GenBank/DDBJ whole genome shotgun (WGS) entry which is preliminary data.</text>
</comment>
<protein>
    <submittedName>
        <fullName evidence="9">NRAMP (Natural resistance-associated macrophage protein)-like metal ion transporter</fullName>
    </submittedName>
</protein>
<dbReference type="GO" id="GO:0005384">
    <property type="term" value="F:manganese ion transmembrane transporter activity"/>
    <property type="evidence" value="ECO:0007669"/>
    <property type="project" value="TreeGrafter"/>
</dbReference>
<feature type="region of interest" description="Disordered" evidence="7">
    <location>
        <begin position="49"/>
        <end position="88"/>
    </location>
</feature>
<feature type="transmembrane region" description="Helical" evidence="8">
    <location>
        <begin position="238"/>
        <end position="257"/>
    </location>
</feature>
<dbReference type="Pfam" id="PF01566">
    <property type="entry name" value="Nramp"/>
    <property type="match status" value="1"/>
</dbReference>
<keyword evidence="5 8" id="KW-1133">Transmembrane helix</keyword>
<feature type="transmembrane region" description="Helical" evidence="8">
    <location>
        <begin position="277"/>
        <end position="295"/>
    </location>
</feature>
<gene>
    <name evidence="9" type="ORF">GGD55_004536</name>
</gene>
<evidence type="ECO:0000256" key="8">
    <source>
        <dbReference type="SAM" id="Phobius"/>
    </source>
</evidence>
<keyword evidence="3 8" id="KW-0812">Transmembrane</keyword>
<feature type="transmembrane region" description="Helical" evidence="8">
    <location>
        <begin position="488"/>
        <end position="509"/>
    </location>
</feature>
<keyword evidence="4" id="KW-0769">Symport</keyword>
<dbReference type="GO" id="GO:0015293">
    <property type="term" value="F:symporter activity"/>
    <property type="evidence" value="ECO:0007669"/>
    <property type="project" value="UniProtKB-KW"/>
</dbReference>
<dbReference type="EMBL" id="JACHBK010000011">
    <property type="protein sequence ID" value="MBB5537815.1"/>
    <property type="molecule type" value="Genomic_DNA"/>
</dbReference>
<dbReference type="PANTHER" id="PTHR11706">
    <property type="entry name" value="SOLUTE CARRIER PROTEIN FAMILY 11 MEMBER"/>
    <property type="match status" value="1"/>
</dbReference>
<evidence type="ECO:0000256" key="5">
    <source>
        <dbReference type="ARBA" id="ARBA00022989"/>
    </source>
</evidence>
<feature type="transmembrane region" description="Helical" evidence="8">
    <location>
        <begin position="333"/>
        <end position="354"/>
    </location>
</feature>
<feature type="transmembrane region" description="Helical" evidence="8">
    <location>
        <begin position="427"/>
        <end position="446"/>
    </location>
</feature>
<keyword evidence="6 8" id="KW-0472">Membrane</keyword>